<dbReference type="InterPro" id="IPR049076">
    <property type="entry name" value="ACCA"/>
</dbReference>
<evidence type="ECO:0000259" key="1">
    <source>
        <dbReference type="Pfam" id="PF08326"/>
    </source>
</evidence>
<evidence type="ECO:0000313" key="3">
    <source>
        <dbReference type="Proteomes" id="UP001153678"/>
    </source>
</evidence>
<sequence>MESKMEYKRFLEKGQIPSRNMSSSSISFMKASTLDSFTLYLNGSRVQVSVRALTDENDPTQLRSLSPGKLVRFLVESGDHRVEEAVYALRDEYKNNHQIRPANVGQALDKPIHRFWINWRNLEDKVLKAADIESHYGDDDYNYRTTRYDSLKELIDTGFDVFDVLPNIFYQQDNWVGLAALEVYARRAYPPFMVSLNFSLHSARTDSPTGSVEAPRFLKYTTNLKLFPKIQTAQGWKSQDPSDRSNINNVLNFALRLEDDVIEDEALKNNSNPTFL</sequence>
<feature type="domain" description="Acetyl-CoA carboxylase central" evidence="1">
    <location>
        <begin position="125"/>
        <end position="204"/>
    </location>
</feature>
<dbReference type="GO" id="GO:0005524">
    <property type="term" value="F:ATP binding"/>
    <property type="evidence" value="ECO:0007669"/>
    <property type="project" value="InterPro"/>
</dbReference>
<gene>
    <name evidence="2" type="ORF">FWILDA_LOCUS3146</name>
</gene>
<comment type="caution">
    <text evidence="2">The sequence shown here is derived from an EMBL/GenBank/DDBJ whole genome shotgun (WGS) entry which is preliminary data.</text>
</comment>
<dbReference type="Proteomes" id="UP001153678">
    <property type="component" value="Unassembled WGS sequence"/>
</dbReference>
<reference evidence="2" key="1">
    <citation type="submission" date="2022-08" db="EMBL/GenBank/DDBJ databases">
        <authorList>
            <person name="Kallberg Y."/>
            <person name="Tangrot J."/>
            <person name="Rosling A."/>
        </authorList>
    </citation>
    <scope>NUCLEOTIDE SEQUENCE</scope>
    <source>
        <strain evidence="2">Wild A</strain>
    </source>
</reference>
<dbReference type="OrthoDB" id="14612at2759"/>
<dbReference type="PANTHER" id="PTHR45728">
    <property type="entry name" value="ACETYL-COA CARBOXYLASE, ISOFORM A"/>
    <property type="match status" value="1"/>
</dbReference>
<dbReference type="EMBL" id="CAMKVN010000406">
    <property type="protein sequence ID" value="CAI2167581.1"/>
    <property type="molecule type" value="Genomic_DNA"/>
</dbReference>
<organism evidence="2 3">
    <name type="scientific">Funneliformis geosporum</name>
    <dbReference type="NCBI Taxonomy" id="1117311"/>
    <lineage>
        <taxon>Eukaryota</taxon>
        <taxon>Fungi</taxon>
        <taxon>Fungi incertae sedis</taxon>
        <taxon>Mucoromycota</taxon>
        <taxon>Glomeromycotina</taxon>
        <taxon>Glomeromycetes</taxon>
        <taxon>Glomerales</taxon>
        <taxon>Glomeraceae</taxon>
        <taxon>Funneliformis</taxon>
    </lineage>
</organism>
<accession>A0A9W4SGE6</accession>
<dbReference type="GO" id="GO:0006633">
    <property type="term" value="P:fatty acid biosynthetic process"/>
    <property type="evidence" value="ECO:0007669"/>
    <property type="project" value="InterPro"/>
</dbReference>
<evidence type="ECO:0000313" key="2">
    <source>
        <dbReference type="EMBL" id="CAI2167581.1"/>
    </source>
</evidence>
<keyword evidence="3" id="KW-1185">Reference proteome</keyword>
<dbReference type="InterPro" id="IPR013537">
    <property type="entry name" value="AcCoA_COase_cen"/>
</dbReference>
<protein>
    <submittedName>
        <fullName evidence="2">3904_t:CDS:1</fullName>
    </submittedName>
</protein>
<dbReference type="Pfam" id="PF08326">
    <property type="entry name" value="ACC_central"/>
    <property type="match status" value="1"/>
</dbReference>
<name>A0A9W4SGE6_9GLOM</name>
<proteinExistence type="predicted"/>
<dbReference type="GO" id="GO:0003989">
    <property type="term" value="F:acetyl-CoA carboxylase activity"/>
    <property type="evidence" value="ECO:0007669"/>
    <property type="project" value="InterPro"/>
</dbReference>
<dbReference type="AlphaFoldDB" id="A0A9W4SGE6"/>
<dbReference type="GO" id="GO:0005739">
    <property type="term" value="C:mitochondrion"/>
    <property type="evidence" value="ECO:0007669"/>
    <property type="project" value="TreeGrafter"/>
</dbReference>
<dbReference type="PANTHER" id="PTHR45728:SF3">
    <property type="entry name" value="ACETYL-COA CARBOXYLASE"/>
    <property type="match status" value="1"/>
</dbReference>